<feature type="region of interest" description="Disordered" evidence="1">
    <location>
        <begin position="1"/>
        <end position="54"/>
    </location>
</feature>
<feature type="compositionally biased region" description="Polar residues" evidence="1">
    <location>
        <begin position="1"/>
        <end position="15"/>
    </location>
</feature>
<dbReference type="EMBL" id="KZ678134">
    <property type="protein sequence ID" value="PSN67888.1"/>
    <property type="molecule type" value="Genomic_DNA"/>
</dbReference>
<evidence type="ECO:0000256" key="1">
    <source>
        <dbReference type="SAM" id="MobiDB-lite"/>
    </source>
</evidence>
<protein>
    <submittedName>
        <fullName evidence="2">Uncharacterized protein</fullName>
    </submittedName>
</protein>
<keyword evidence="3" id="KW-1185">Reference proteome</keyword>
<proteinExistence type="predicted"/>
<evidence type="ECO:0000313" key="2">
    <source>
        <dbReference type="EMBL" id="PSN67888.1"/>
    </source>
</evidence>
<evidence type="ECO:0000313" key="3">
    <source>
        <dbReference type="Proteomes" id="UP000240883"/>
    </source>
</evidence>
<sequence>MPFNASNAATAPFSQTTSTPTNNTTATPFDQATSAPTNYISTNSFGQVTPTPTTNPSINRALNYNFQAGADVPTNLHGVAMSKLGAVESNALRA</sequence>
<reference evidence="2 3" key="1">
    <citation type="journal article" date="2018" name="Front. Microbiol.">
        <title>Genome-Wide Analysis of Corynespora cassiicola Leaf Fall Disease Putative Effectors.</title>
        <authorList>
            <person name="Lopez D."/>
            <person name="Ribeiro S."/>
            <person name="Label P."/>
            <person name="Fumanal B."/>
            <person name="Venisse J.S."/>
            <person name="Kohler A."/>
            <person name="de Oliveira R.R."/>
            <person name="Labutti K."/>
            <person name="Lipzen A."/>
            <person name="Lail K."/>
            <person name="Bauer D."/>
            <person name="Ohm R.A."/>
            <person name="Barry K.W."/>
            <person name="Spatafora J."/>
            <person name="Grigoriev I.V."/>
            <person name="Martin F.M."/>
            <person name="Pujade-Renaud V."/>
        </authorList>
    </citation>
    <scope>NUCLEOTIDE SEQUENCE [LARGE SCALE GENOMIC DNA]</scope>
    <source>
        <strain evidence="2 3">Philippines</strain>
    </source>
</reference>
<accession>A0A2T2NS26</accession>
<gene>
    <name evidence="2" type="ORF">BS50DRAFT_572864</name>
</gene>
<dbReference type="Proteomes" id="UP000240883">
    <property type="component" value="Unassembled WGS sequence"/>
</dbReference>
<dbReference type="AlphaFoldDB" id="A0A2T2NS26"/>
<feature type="compositionally biased region" description="Polar residues" evidence="1">
    <location>
        <begin position="30"/>
        <end position="54"/>
    </location>
</feature>
<name>A0A2T2NS26_CORCC</name>
<feature type="compositionally biased region" description="Low complexity" evidence="1">
    <location>
        <begin position="16"/>
        <end position="28"/>
    </location>
</feature>
<organism evidence="2 3">
    <name type="scientific">Corynespora cassiicola Philippines</name>
    <dbReference type="NCBI Taxonomy" id="1448308"/>
    <lineage>
        <taxon>Eukaryota</taxon>
        <taxon>Fungi</taxon>
        <taxon>Dikarya</taxon>
        <taxon>Ascomycota</taxon>
        <taxon>Pezizomycotina</taxon>
        <taxon>Dothideomycetes</taxon>
        <taxon>Pleosporomycetidae</taxon>
        <taxon>Pleosporales</taxon>
        <taxon>Corynesporascaceae</taxon>
        <taxon>Corynespora</taxon>
    </lineage>
</organism>